<dbReference type="Proteomes" id="UP001074726">
    <property type="component" value="Unassembled WGS sequence"/>
</dbReference>
<proteinExistence type="predicted"/>
<evidence type="ECO:0000259" key="1">
    <source>
        <dbReference type="PROSITE" id="PS50965"/>
    </source>
</evidence>
<gene>
    <name evidence="2" type="ORF">NYO98_03800</name>
</gene>
<protein>
    <submittedName>
        <fullName evidence="2">Nuclease-related domain-containing protein</fullName>
    </submittedName>
</protein>
<comment type="caution">
    <text evidence="2">The sequence shown here is derived from an EMBL/GenBank/DDBJ whole genome shotgun (WGS) entry which is preliminary data.</text>
</comment>
<evidence type="ECO:0000313" key="3">
    <source>
        <dbReference type="Proteomes" id="UP001074726"/>
    </source>
</evidence>
<organism evidence="2 3">
    <name type="scientific">Nocardioides pini</name>
    <dbReference type="NCBI Taxonomy" id="2975053"/>
    <lineage>
        <taxon>Bacteria</taxon>
        <taxon>Bacillati</taxon>
        <taxon>Actinomycetota</taxon>
        <taxon>Actinomycetes</taxon>
        <taxon>Propionibacteriales</taxon>
        <taxon>Nocardioidaceae</taxon>
        <taxon>Nocardioides</taxon>
    </lineage>
</organism>
<accession>A0ABT4C8V6</accession>
<evidence type="ECO:0000313" key="2">
    <source>
        <dbReference type="EMBL" id="MCY4725392.1"/>
    </source>
</evidence>
<dbReference type="InterPro" id="IPR011528">
    <property type="entry name" value="NERD"/>
</dbReference>
<dbReference type="PROSITE" id="PS50965">
    <property type="entry name" value="NERD"/>
    <property type="match status" value="1"/>
</dbReference>
<sequence>MNVAITPWKRYGHDRLYVTVNARKLGYRDNTTGVDHPADPADAILLTELVDAHLRDDSAVDGATVTYRPSLPPSRVGRLETDDATTAVEAIWTDLAAHQPGQLARERAEEEWEARKEAHPIRSRLGRLLNVHTDERAWRIGADGEEAVGEQLEKLTRKDPRWRVLHAVPVGDRGSDIDHLVIGPAGVFTINAKHHPGAKIWVGKDQLRVNGHIEPYIRNSRFEAMRAIQILTAAVGFEVPVDALIILFGVEDITIKTEPGEKDGSSVHVKYRRQAVRWLGKQSTRLTDAQVEAVYEQARRSTTWVLRS</sequence>
<dbReference type="Pfam" id="PF08378">
    <property type="entry name" value="NERD"/>
    <property type="match status" value="1"/>
</dbReference>
<feature type="domain" description="NERD" evidence="1">
    <location>
        <begin position="140"/>
        <end position="254"/>
    </location>
</feature>
<reference evidence="2" key="1">
    <citation type="submission" date="2022-08" db="EMBL/GenBank/DDBJ databases">
        <title>Genome sequencing of Nocardioides sp. STR2.</title>
        <authorList>
            <person name="So Y."/>
        </authorList>
    </citation>
    <scope>NUCLEOTIDE SEQUENCE</scope>
    <source>
        <strain evidence="2">STR2</strain>
    </source>
</reference>
<dbReference type="EMBL" id="JAPPUX010000001">
    <property type="protein sequence ID" value="MCY4725392.1"/>
    <property type="molecule type" value="Genomic_DNA"/>
</dbReference>
<dbReference type="RefSeq" id="WP_268110197.1">
    <property type="nucleotide sequence ID" value="NZ_JAPPUX010000001.1"/>
</dbReference>
<name>A0ABT4C8V6_9ACTN</name>
<keyword evidence="3" id="KW-1185">Reference proteome</keyword>